<dbReference type="Pfam" id="PF13376">
    <property type="entry name" value="OmdA"/>
    <property type="match status" value="1"/>
</dbReference>
<organism evidence="1 2">
    <name type="scientific">Arcticibacterium luteifluviistationis</name>
    <dbReference type="NCBI Taxonomy" id="1784714"/>
    <lineage>
        <taxon>Bacteria</taxon>
        <taxon>Pseudomonadati</taxon>
        <taxon>Bacteroidota</taxon>
        <taxon>Cytophagia</taxon>
        <taxon>Cytophagales</taxon>
        <taxon>Leadbetterellaceae</taxon>
        <taxon>Arcticibacterium</taxon>
    </lineage>
</organism>
<reference evidence="1 2" key="1">
    <citation type="submission" date="2018-05" db="EMBL/GenBank/DDBJ databases">
        <title>Complete genome sequence of Arcticibacterium luteifluviistationis SM1504T, a cytophagaceae bacterium isolated from Arctic surface seawater.</title>
        <authorList>
            <person name="Li Y."/>
            <person name="Qin Q.-L."/>
        </authorList>
    </citation>
    <scope>NUCLEOTIDE SEQUENCE [LARGE SCALE GENOMIC DNA]</scope>
    <source>
        <strain evidence="1 2">SM1504</strain>
    </source>
</reference>
<keyword evidence="2" id="KW-1185">Reference proteome</keyword>
<dbReference type="EMBL" id="CP029480">
    <property type="protein sequence ID" value="AWV99767.1"/>
    <property type="molecule type" value="Genomic_DNA"/>
</dbReference>
<dbReference type="InterPro" id="IPR015018">
    <property type="entry name" value="DUF1905"/>
</dbReference>
<dbReference type="KEGG" id="als:DJ013_16940"/>
<dbReference type="AlphaFoldDB" id="A0A2Z4GFD7"/>
<sequence>MVVLELTLDKYGEQGEKTGWTFVKINKDISQSLKPNTKKSYRVKGLIDNLEIKQVALIPIGNGDFILPVNHTIRKEIDKAEGDKVLLKLEEDTSEFEFSSDLLACLEDEPLADSFYKTLSPSHQKYFSKWIESAKTIETKTTRITRCLFGLANQMDYGTMIRHFKGQK</sequence>
<dbReference type="Gene3D" id="2.40.30.100">
    <property type="entry name" value="AF2212/PG0164-like"/>
    <property type="match status" value="1"/>
</dbReference>
<proteinExistence type="predicted"/>
<evidence type="ECO:0008006" key="3">
    <source>
        <dbReference type="Google" id="ProtNLM"/>
    </source>
</evidence>
<dbReference type="SUPFAM" id="SSF141694">
    <property type="entry name" value="AF2212/PG0164-like"/>
    <property type="match status" value="1"/>
</dbReference>
<evidence type="ECO:0000313" key="2">
    <source>
        <dbReference type="Proteomes" id="UP000249873"/>
    </source>
</evidence>
<dbReference type="OrthoDB" id="9800461at2"/>
<evidence type="ECO:0000313" key="1">
    <source>
        <dbReference type="EMBL" id="AWV99767.1"/>
    </source>
</evidence>
<dbReference type="RefSeq" id="WP_111373135.1">
    <property type="nucleotide sequence ID" value="NZ_CP029480.1"/>
</dbReference>
<gene>
    <name evidence="1" type="ORF">DJ013_16940</name>
</gene>
<protein>
    <recommendedName>
        <fullName evidence="3">DUF1905 domain-containing protein</fullName>
    </recommendedName>
</protein>
<dbReference type="InterPro" id="IPR037079">
    <property type="entry name" value="AF2212/PG0164-like_sf"/>
</dbReference>
<dbReference type="Proteomes" id="UP000249873">
    <property type="component" value="Chromosome"/>
</dbReference>
<name>A0A2Z4GFD7_9BACT</name>
<dbReference type="Pfam" id="PF08922">
    <property type="entry name" value="DUF1905"/>
    <property type="match status" value="1"/>
</dbReference>
<accession>A0A2Z4GFD7</accession>